<reference evidence="1 2" key="1">
    <citation type="submission" date="2023-07" db="EMBL/GenBank/DDBJ databases">
        <title>Genomic Encyclopedia of Type Strains, Phase IV (KMG-IV): sequencing the most valuable type-strain genomes for metagenomic binning, comparative biology and taxonomic classification.</title>
        <authorList>
            <person name="Goeker M."/>
        </authorList>
    </citation>
    <scope>NUCLEOTIDE SEQUENCE [LARGE SCALE GENOMIC DNA]</scope>
    <source>
        <strain evidence="1 2">DSM 45903</strain>
    </source>
</reference>
<evidence type="ECO:0000313" key="1">
    <source>
        <dbReference type="EMBL" id="MDR6225331.1"/>
    </source>
</evidence>
<dbReference type="EMBL" id="JAVDQG010000003">
    <property type="protein sequence ID" value="MDR6225331.1"/>
    <property type="molecule type" value="Genomic_DNA"/>
</dbReference>
<comment type="caution">
    <text evidence="1">The sequence shown here is derived from an EMBL/GenBank/DDBJ whole genome shotgun (WGS) entry which is preliminary data.</text>
</comment>
<proteinExistence type="predicted"/>
<organism evidence="1 2">
    <name type="scientific">Desmospora profundinema</name>
    <dbReference type="NCBI Taxonomy" id="1571184"/>
    <lineage>
        <taxon>Bacteria</taxon>
        <taxon>Bacillati</taxon>
        <taxon>Bacillota</taxon>
        <taxon>Bacilli</taxon>
        <taxon>Bacillales</taxon>
        <taxon>Thermoactinomycetaceae</taxon>
        <taxon>Desmospora</taxon>
    </lineage>
</organism>
<keyword evidence="2" id="KW-1185">Reference proteome</keyword>
<gene>
    <name evidence="1" type="ORF">JOE21_001329</name>
</gene>
<sequence length="49" mass="5839">MDSFFFVIKSTNHRYKGKGVYTAGDREAFIHRMRELELPLYRTARAMVK</sequence>
<evidence type="ECO:0000313" key="2">
    <source>
        <dbReference type="Proteomes" id="UP001185012"/>
    </source>
</evidence>
<dbReference type="RefSeq" id="WP_309863895.1">
    <property type="nucleotide sequence ID" value="NZ_JAVDQG010000003.1"/>
</dbReference>
<name>A0ABU1IKN0_9BACL</name>
<dbReference type="Proteomes" id="UP001185012">
    <property type="component" value="Unassembled WGS sequence"/>
</dbReference>
<accession>A0ABU1IKN0</accession>
<protein>
    <submittedName>
        <fullName evidence="1">Uncharacterized protein</fullName>
    </submittedName>
</protein>